<dbReference type="Proteomes" id="UP000624404">
    <property type="component" value="Unassembled WGS sequence"/>
</dbReference>
<dbReference type="OrthoDB" id="2943660at2759"/>
<feature type="compositionally biased region" description="Low complexity" evidence="1">
    <location>
        <begin position="428"/>
        <end position="448"/>
    </location>
</feature>
<protein>
    <submittedName>
        <fullName evidence="2">A4d263eb-6796-4a34-96c4-3c83ae21481d</fullName>
    </submittedName>
</protein>
<feature type="compositionally biased region" description="Polar residues" evidence="1">
    <location>
        <begin position="359"/>
        <end position="369"/>
    </location>
</feature>
<proteinExistence type="predicted"/>
<feature type="region of interest" description="Disordered" evidence="1">
    <location>
        <begin position="168"/>
        <end position="219"/>
    </location>
</feature>
<feature type="region of interest" description="Disordered" evidence="1">
    <location>
        <begin position="1"/>
        <end position="32"/>
    </location>
</feature>
<comment type="caution">
    <text evidence="2">The sequence shown here is derived from an EMBL/GenBank/DDBJ whole genome shotgun (WGS) entry which is preliminary data.</text>
</comment>
<reference evidence="2" key="1">
    <citation type="submission" date="2020-10" db="EMBL/GenBank/DDBJ databases">
        <authorList>
            <person name="Kusch S."/>
        </authorList>
    </citation>
    <scope>NUCLEOTIDE SEQUENCE</scope>
    <source>
        <strain evidence="2">SwB9</strain>
    </source>
</reference>
<feature type="compositionally biased region" description="Polar residues" evidence="1">
    <location>
        <begin position="53"/>
        <end position="63"/>
    </location>
</feature>
<evidence type="ECO:0000313" key="3">
    <source>
        <dbReference type="Proteomes" id="UP000624404"/>
    </source>
</evidence>
<feature type="compositionally biased region" description="Low complexity" evidence="1">
    <location>
        <begin position="94"/>
        <end position="105"/>
    </location>
</feature>
<feature type="region of interest" description="Disordered" evidence="1">
    <location>
        <begin position="427"/>
        <end position="448"/>
    </location>
</feature>
<gene>
    <name evidence="2" type="ORF">SCLTRI_LOCUS8751</name>
</gene>
<name>A0A8H2W222_9HELO</name>
<feature type="region of interest" description="Disordered" evidence="1">
    <location>
        <begin position="359"/>
        <end position="385"/>
    </location>
</feature>
<feature type="compositionally biased region" description="Polar residues" evidence="1">
    <location>
        <begin position="74"/>
        <end position="93"/>
    </location>
</feature>
<dbReference type="EMBL" id="CAJHIA010000033">
    <property type="protein sequence ID" value="CAD6448958.1"/>
    <property type="molecule type" value="Genomic_DNA"/>
</dbReference>
<evidence type="ECO:0000313" key="2">
    <source>
        <dbReference type="EMBL" id="CAD6448958.1"/>
    </source>
</evidence>
<sequence length="526" mass="58368">MVGKVQGHRRRTSPNKDAAITGADSRSGDQTLNIQTPIVPVATVQVIQDVTVSNNSSNDQNEVSVEDSIHVSRSPKQCNCNTLPEENRGNSTVSSSPEDFSSRSSNMESYLGTPMIEHEFLWDFGSDEGKDVFNSVGLEKTSSVGTTNDSGYGDSEFDFSIHEVPTTINSHHDFGSPKRQRTSPVPTAPIPEPHLFHKRPHSESSDKQPQQPQTDTPWMSQSQLYTRPTFSMRHHNSYSGEINDYSDNRTSSDADTGFNRGFISHPAAGQTYRIHSSMDHMSQNTRDDTLPFTARSQHLPFPVSAPITSSEASCRLTSKCFTMISKLQKLLRDPSSLSLDVILATNKSVVSELSQMFDSTPGLNTTRGTSPEDYASVHSGSQPDNSYNISPSMDFTLLMIYVITLKHIHDLYSQACVLFMQHDLTKRTPSTPSPRNTSSIPNSPPSNTFGLPQLDFGTFKIDIADQRRLFSEIIAKELSNCLSTCTRVRSYFLMQPGDISAPTGLMEETFLVIEEGLQRMMKQMKI</sequence>
<evidence type="ECO:0000256" key="1">
    <source>
        <dbReference type="SAM" id="MobiDB-lite"/>
    </source>
</evidence>
<organism evidence="2 3">
    <name type="scientific">Sclerotinia trifoliorum</name>
    <dbReference type="NCBI Taxonomy" id="28548"/>
    <lineage>
        <taxon>Eukaryota</taxon>
        <taxon>Fungi</taxon>
        <taxon>Dikarya</taxon>
        <taxon>Ascomycota</taxon>
        <taxon>Pezizomycotina</taxon>
        <taxon>Leotiomycetes</taxon>
        <taxon>Helotiales</taxon>
        <taxon>Sclerotiniaceae</taxon>
        <taxon>Sclerotinia</taxon>
    </lineage>
</organism>
<keyword evidence="3" id="KW-1185">Reference proteome</keyword>
<dbReference type="AlphaFoldDB" id="A0A8H2W222"/>
<feature type="region of interest" description="Disordered" evidence="1">
    <location>
        <begin position="53"/>
        <end position="105"/>
    </location>
</feature>
<feature type="compositionally biased region" description="Basic residues" evidence="1">
    <location>
        <begin position="1"/>
        <end position="13"/>
    </location>
</feature>
<accession>A0A8H2W222</accession>